<evidence type="ECO:0000256" key="4">
    <source>
        <dbReference type="ARBA" id="ARBA00023163"/>
    </source>
</evidence>
<comment type="caution">
    <text evidence="8">The sequence shown here is derived from an EMBL/GenBank/DDBJ whole genome shotgun (WGS) entry which is preliminary data.</text>
</comment>
<dbReference type="InterPro" id="IPR011006">
    <property type="entry name" value="CheY-like_superfamily"/>
</dbReference>
<dbReference type="STRING" id="1503925.TH53_16580"/>
<dbReference type="InterPro" id="IPR039420">
    <property type="entry name" value="WalR-like"/>
</dbReference>
<keyword evidence="3" id="KW-0238">DNA-binding</keyword>
<accession>A0A0D0GNQ2</accession>
<dbReference type="AlphaFoldDB" id="A0A0D0GNQ2"/>
<dbReference type="GO" id="GO:0003677">
    <property type="term" value="F:DNA binding"/>
    <property type="evidence" value="ECO:0007669"/>
    <property type="project" value="UniProtKB-KW"/>
</dbReference>
<proteinExistence type="predicted"/>
<dbReference type="PRINTS" id="PR00038">
    <property type="entry name" value="HTHLUXR"/>
</dbReference>
<keyword evidence="1 5" id="KW-0597">Phosphoprotein</keyword>
<reference evidence="8 9" key="1">
    <citation type="submission" date="2015-01" db="EMBL/GenBank/DDBJ databases">
        <title>Draft genome sequence of Pedobacter sp. NL19 isolated from sludge of an effluent treatment pond in an abandoned uranium mine.</title>
        <authorList>
            <person name="Santos T."/>
            <person name="Caetano T."/>
            <person name="Covas C."/>
            <person name="Cruz A."/>
            <person name="Mendo S."/>
        </authorList>
    </citation>
    <scope>NUCLEOTIDE SEQUENCE [LARGE SCALE GENOMIC DNA]</scope>
    <source>
        <strain evidence="8 9">NL19</strain>
    </source>
</reference>
<evidence type="ECO:0000313" key="9">
    <source>
        <dbReference type="Proteomes" id="UP000032049"/>
    </source>
</evidence>
<dbReference type="PROSITE" id="PS50110">
    <property type="entry name" value="RESPONSE_REGULATORY"/>
    <property type="match status" value="1"/>
</dbReference>
<protein>
    <submittedName>
        <fullName evidence="8">Uncharacterized protein</fullName>
    </submittedName>
</protein>
<dbReference type="GO" id="GO:0006355">
    <property type="term" value="P:regulation of DNA-templated transcription"/>
    <property type="evidence" value="ECO:0007669"/>
    <property type="project" value="InterPro"/>
</dbReference>
<evidence type="ECO:0000259" key="6">
    <source>
        <dbReference type="PROSITE" id="PS50043"/>
    </source>
</evidence>
<name>A0A0D0GNQ2_9SPHI</name>
<dbReference type="PANTHER" id="PTHR43214:SF41">
    <property type="entry name" value="NITRATE_NITRITE RESPONSE REGULATOR PROTEIN NARP"/>
    <property type="match status" value="1"/>
</dbReference>
<dbReference type="Pfam" id="PF00072">
    <property type="entry name" value="Response_reg"/>
    <property type="match status" value="1"/>
</dbReference>
<feature type="domain" description="Response regulatory" evidence="7">
    <location>
        <begin position="2"/>
        <end position="121"/>
    </location>
</feature>
<dbReference type="InterPro" id="IPR058245">
    <property type="entry name" value="NreC/VraR/RcsB-like_REC"/>
</dbReference>
<evidence type="ECO:0000256" key="1">
    <source>
        <dbReference type="ARBA" id="ARBA00022553"/>
    </source>
</evidence>
<dbReference type="InterPro" id="IPR000792">
    <property type="entry name" value="Tscrpt_reg_LuxR_C"/>
</dbReference>
<dbReference type="InterPro" id="IPR001789">
    <property type="entry name" value="Sig_transdc_resp-reg_receiver"/>
</dbReference>
<dbReference type="Proteomes" id="UP000032049">
    <property type="component" value="Unassembled WGS sequence"/>
</dbReference>
<dbReference type="SUPFAM" id="SSF52172">
    <property type="entry name" value="CheY-like"/>
    <property type="match status" value="1"/>
</dbReference>
<feature type="domain" description="HTH luxR-type" evidence="6">
    <location>
        <begin position="142"/>
        <end position="205"/>
    </location>
</feature>
<evidence type="ECO:0000259" key="7">
    <source>
        <dbReference type="PROSITE" id="PS50110"/>
    </source>
</evidence>
<gene>
    <name evidence="8" type="ORF">TH53_16580</name>
</gene>
<dbReference type="SUPFAM" id="SSF46894">
    <property type="entry name" value="C-terminal effector domain of the bipartite response regulators"/>
    <property type="match status" value="1"/>
</dbReference>
<dbReference type="EMBL" id="JXRA01000072">
    <property type="protein sequence ID" value="KIO76151.1"/>
    <property type="molecule type" value="Genomic_DNA"/>
</dbReference>
<keyword evidence="9" id="KW-1185">Reference proteome</keyword>
<dbReference type="CDD" id="cd17535">
    <property type="entry name" value="REC_NarL-like"/>
    <property type="match status" value="1"/>
</dbReference>
<evidence type="ECO:0000256" key="2">
    <source>
        <dbReference type="ARBA" id="ARBA00023015"/>
    </source>
</evidence>
<organism evidence="8 9">
    <name type="scientific">Pedobacter lusitanus</name>
    <dbReference type="NCBI Taxonomy" id="1503925"/>
    <lineage>
        <taxon>Bacteria</taxon>
        <taxon>Pseudomonadati</taxon>
        <taxon>Bacteroidota</taxon>
        <taxon>Sphingobacteriia</taxon>
        <taxon>Sphingobacteriales</taxon>
        <taxon>Sphingobacteriaceae</taxon>
        <taxon>Pedobacter</taxon>
    </lineage>
</organism>
<feature type="modified residue" description="4-aspartylphosphate" evidence="5">
    <location>
        <position position="56"/>
    </location>
</feature>
<evidence type="ECO:0000256" key="3">
    <source>
        <dbReference type="ARBA" id="ARBA00023125"/>
    </source>
</evidence>
<dbReference type="CDD" id="cd06170">
    <property type="entry name" value="LuxR_C_like"/>
    <property type="match status" value="1"/>
</dbReference>
<dbReference type="Gene3D" id="3.40.50.2300">
    <property type="match status" value="1"/>
</dbReference>
<dbReference type="SMART" id="SM00448">
    <property type="entry name" value="REC"/>
    <property type="match status" value="1"/>
</dbReference>
<dbReference type="PROSITE" id="PS50043">
    <property type="entry name" value="HTH_LUXR_2"/>
    <property type="match status" value="1"/>
</dbReference>
<evidence type="ECO:0000313" key="8">
    <source>
        <dbReference type="EMBL" id="KIO76151.1"/>
    </source>
</evidence>
<evidence type="ECO:0000256" key="5">
    <source>
        <dbReference type="PROSITE-ProRule" id="PRU00169"/>
    </source>
</evidence>
<dbReference type="InterPro" id="IPR016032">
    <property type="entry name" value="Sig_transdc_resp-reg_C-effctor"/>
</dbReference>
<dbReference type="SMART" id="SM00421">
    <property type="entry name" value="HTH_LUXR"/>
    <property type="match status" value="1"/>
</dbReference>
<dbReference type="PANTHER" id="PTHR43214">
    <property type="entry name" value="TWO-COMPONENT RESPONSE REGULATOR"/>
    <property type="match status" value="1"/>
</dbReference>
<sequence length="205" mass="23262">MKVGVIDDSEIVRRLITIFLLNRTAPAFEVVFELDTLNQADHINTLETSPDIILLDIDMPGIKGYDGIPLLQKRFPDCAIIMFTDLDDDDLIMKCIRQGARGYLKKDSIGYEMIEGIVSVVNGGSYISPRLTRKLFSHLQFKNNVFAKLSKREQEIAEGILDGLSYKLIAYKLGLPIDTVRDHIKRVYRKLHINSRGELAALIRI</sequence>
<keyword evidence="4" id="KW-0804">Transcription</keyword>
<dbReference type="PROSITE" id="PS00622">
    <property type="entry name" value="HTH_LUXR_1"/>
    <property type="match status" value="1"/>
</dbReference>
<dbReference type="Pfam" id="PF00196">
    <property type="entry name" value="GerE"/>
    <property type="match status" value="1"/>
</dbReference>
<dbReference type="GO" id="GO:0000160">
    <property type="term" value="P:phosphorelay signal transduction system"/>
    <property type="evidence" value="ECO:0007669"/>
    <property type="project" value="InterPro"/>
</dbReference>
<keyword evidence="2" id="KW-0805">Transcription regulation</keyword>